<feature type="chain" id="PRO_5045417008" evidence="2">
    <location>
        <begin position="29"/>
        <end position="341"/>
    </location>
</feature>
<comment type="caution">
    <text evidence="3">The sequence shown here is derived from an EMBL/GenBank/DDBJ whole genome shotgun (WGS) entry which is preliminary data.</text>
</comment>
<dbReference type="RefSeq" id="WP_358237278.1">
    <property type="nucleotide sequence ID" value="NZ_JBHSFS010000001.1"/>
</dbReference>
<sequence>MRTGIQWRWLVVVGAFAVWLLGGPTAHAAGARDAVPTCELGAYLSDLYDLDPAKHTFAARLQLWSVCPRKDLDPLPTASFSNANDPEKGEASLTTEGGKFRNVTRLQGTFRQDWDVRAFPFDRHRIQVVITANNDVKAFRFTPDNENSAVNRGIAPAGWRITGFRLVTAEHRYPTNFGDPTLPRGAASTYSRVLVQIDVARSDPTVFWKLTGPLYLMLIVATATFLLPSHSEELGMAERLESLQSRLALLGGGLFVVMLNLQQVTAVVTSSVGLTLIDWLHLLTLLYLLLAVVATVFSWRRTVSGHCPERAERFHHRIALVGLVAYVAVAGAMVGYAAAVG</sequence>
<feature type="transmembrane region" description="Helical" evidence="1">
    <location>
        <begin position="206"/>
        <end position="227"/>
    </location>
</feature>
<reference evidence="4" key="1">
    <citation type="journal article" date="2019" name="Int. J. Syst. Evol. Microbiol.">
        <title>The Global Catalogue of Microorganisms (GCM) 10K type strain sequencing project: providing services to taxonomists for standard genome sequencing and annotation.</title>
        <authorList>
            <consortium name="The Broad Institute Genomics Platform"/>
            <consortium name="The Broad Institute Genome Sequencing Center for Infectious Disease"/>
            <person name="Wu L."/>
            <person name="Ma J."/>
        </authorList>
    </citation>
    <scope>NUCLEOTIDE SEQUENCE [LARGE SCALE GENOMIC DNA]</scope>
    <source>
        <strain evidence="4">CECT 8064</strain>
    </source>
</reference>
<dbReference type="InterPro" id="IPR036734">
    <property type="entry name" value="Neur_chan_lig-bd_sf"/>
</dbReference>
<evidence type="ECO:0000313" key="4">
    <source>
        <dbReference type="Proteomes" id="UP001595990"/>
    </source>
</evidence>
<feature type="transmembrane region" description="Helical" evidence="1">
    <location>
        <begin position="247"/>
        <end position="267"/>
    </location>
</feature>
<organism evidence="3 4">
    <name type="scientific">Streptomyces ehimensis</name>
    <dbReference type="NCBI Taxonomy" id="68195"/>
    <lineage>
        <taxon>Bacteria</taxon>
        <taxon>Bacillati</taxon>
        <taxon>Actinomycetota</taxon>
        <taxon>Actinomycetes</taxon>
        <taxon>Kitasatosporales</taxon>
        <taxon>Streptomycetaceae</taxon>
        <taxon>Streptomyces</taxon>
    </lineage>
</organism>
<gene>
    <name evidence="3" type="ORF">ACFPEN_02285</name>
</gene>
<protein>
    <submittedName>
        <fullName evidence="3">Uncharacterized protein</fullName>
    </submittedName>
</protein>
<keyword evidence="1" id="KW-1133">Transmembrane helix</keyword>
<keyword evidence="1" id="KW-0472">Membrane</keyword>
<feature type="signal peptide" evidence="2">
    <location>
        <begin position="1"/>
        <end position="28"/>
    </location>
</feature>
<dbReference type="Gene3D" id="2.70.170.10">
    <property type="entry name" value="Neurotransmitter-gated ion-channel ligand-binding domain"/>
    <property type="match status" value="1"/>
</dbReference>
<keyword evidence="4" id="KW-1185">Reference proteome</keyword>
<accession>A0ABV9BA43</accession>
<dbReference type="Proteomes" id="UP001595990">
    <property type="component" value="Unassembled WGS sequence"/>
</dbReference>
<evidence type="ECO:0000256" key="2">
    <source>
        <dbReference type="SAM" id="SignalP"/>
    </source>
</evidence>
<feature type="transmembrane region" description="Helical" evidence="1">
    <location>
        <begin position="318"/>
        <end position="339"/>
    </location>
</feature>
<name>A0ABV9BA43_9ACTN</name>
<keyword evidence="1" id="KW-0812">Transmembrane</keyword>
<proteinExistence type="predicted"/>
<keyword evidence="2" id="KW-0732">Signal</keyword>
<evidence type="ECO:0000256" key="1">
    <source>
        <dbReference type="SAM" id="Phobius"/>
    </source>
</evidence>
<evidence type="ECO:0000313" key="3">
    <source>
        <dbReference type="EMBL" id="MFC4511757.1"/>
    </source>
</evidence>
<dbReference type="EMBL" id="JBHSFS010000001">
    <property type="protein sequence ID" value="MFC4511757.1"/>
    <property type="molecule type" value="Genomic_DNA"/>
</dbReference>
<feature type="transmembrane region" description="Helical" evidence="1">
    <location>
        <begin position="279"/>
        <end position="297"/>
    </location>
</feature>